<dbReference type="Proteomes" id="UP000325713">
    <property type="component" value="Chromosome"/>
</dbReference>
<proteinExistence type="predicted"/>
<sequence>MPPFILPDTRPYPSDPVKNSLLVYANQIANSTSAAQKKLASESLKAEIYTMLQQNHYLGLSVAMSMASDTNSYIALLENLDDTLKAKTDEEIQWFALPVVLVAGSNQPLTIPLDTPSVELCACLADYPNLRPLLQATWLPKLIHSADLAAIKAGKWFAAKQNKEAAETFAAELPQSDLEIPSGQSVHVVFALGYGSKDIQAALSNNLREAALPLMQVWHKSLSRPKLTLFTNPLAPTTPLNALTEGSHMRQRMAMDVFAANAIRAIRLQSPRVGVVMAARQSGKLEFGFNAAESAFELAGQVFTWPLSPTDRIETIQQNFLDLMVECQVENIRLLHDILPEDAEMPDYAESLRRPGHNPLFSEQ</sequence>
<accession>A0A5J6PXH4</accession>
<organism evidence="1 2">
    <name type="scientific">Neisseria zalophi</name>
    <dbReference type="NCBI Taxonomy" id="640030"/>
    <lineage>
        <taxon>Bacteria</taxon>
        <taxon>Pseudomonadati</taxon>
        <taxon>Pseudomonadota</taxon>
        <taxon>Betaproteobacteria</taxon>
        <taxon>Neisseriales</taxon>
        <taxon>Neisseriaceae</taxon>
        <taxon>Neisseria</taxon>
    </lineage>
</organism>
<evidence type="ECO:0000313" key="1">
    <source>
        <dbReference type="EMBL" id="QEY25557.1"/>
    </source>
</evidence>
<dbReference type="RefSeq" id="WP_151049987.1">
    <property type="nucleotide sequence ID" value="NZ_CP031700.1"/>
</dbReference>
<dbReference type="OrthoDB" id="9127182at2"/>
<dbReference type="AlphaFoldDB" id="A0A5J6PXH4"/>
<reference evidence="1 2" key="1">
    <citation type="submission" date="2018-08" db="EMBL/GenBank/DDBJ databases">
        <title>Neisseria zalophi ATCC BAA-2455 complete genome.</title>
        <authorList>
            <person name="Veseli I.A."/>
            <person name="Buttler R."/>
            <person name="Mascarenhas dos Santos A.C."/>
            <person name="Pombert J.-F."/>
        </authorList>
    </citation>
    <scope>NUCLEOTIDE SEQUENCE [LARGE SCALE GENOMIC DNA]</scope>
    <source>
        <strain evidence="1 2">ATCC BAA-2455</strain>
    </source>
</reference>
<dbReference type="KEGG" id="nzl:D0T92_02730"/>
<evidence type="ECO:0000313" key="2">
    <source>
        <dbReference type="Proteomes" id="UP000325713"/>
    </source>
</evidence>
<protein>
    <submittedName>
        <fullName evidence="1">Conjugal transfer protein</fullName>
    </submittedName>
</protein>
<name>A0A5J6PXH4_9NEIS</name>
<gene>
    <name evidence="1" type="ORF">D0T92_02730</name>
</gene>
<keyword evidence="2" id="KW-1185">Reference proteome</keyword>
<dbReference type="EMBL" id="CP031700">
    <property type="protein sequence ID" value="QEY25557.1"/>
    <property type="molecule type" value="Genomic_DNA"/>
</dbReference>